<reference evidence="2" key="1">
    <citation type="submission" date="2021-03" db="EMBL/GenBank/DDBJ databases">
        <authorList>
            <person name="Tagirdzhanova G."/>
        </authorList>
    </citation>
    <scope>NUCLEOTIDE SEQUENCE</scope>
</reference>
<dbReference type="OrthoDB" id="5362472at2759"/>
<feature type="compositionally biased region" description="Low complexity" evidence="1">
    <location>
        <begin position="224"/>
        <end position="235"/>
    </location>
</feature>
<keyword evidence="3" id="KW-1185">Reference proteome</keyword>
<proteinExistence type="predicted"/>
<feature type="compositionally biased region" description="Acidic residues" evidence="1">
    <location>
        <begin position="251"/>
        <end position="268"/>
    </location>
</feature>
<feature type="region of interest" description="Disordered" evidence="1">
    <location>
        <begin position="59"/>
        <end position="93"/>
    </location>
</feature>
<feature type="compositionally biased region" description="Polar residues" evidence="1">
    <location>
        <begin position="829"/>
        <end position="838"/>
    </location>
</feature>
<feature type="compositionally biased region" description="Low complexity" evidence="1">
    <location>
        <begin position="783"/>
        <end position="804"/>
    </location>
</feature>
<feature type="region of interest" description="Disordered" evidence="1">
    <location>
        <begin position="152"/>
        <end position="195"/>
    </location>
</feature>
<feature type="region of interest" description="Disordered" evidence="1">
    <location>
        <begin position="1"/>
        <end position="33"/>
    </location>
</feature>
<sequence length="1070" mass="117990">MTTTELLQRYPPHSDSIHKGKAPDKPKAFNGKKPDPIFEANNMFLHDMLDRVVKGLANSQSEPASEFEGTLWRSPLRPRSRSPAYSDISESFESPARIEHCTKDLLSTPMSPTSAQFKGPDGWPLGIEVAIDDFYRGRLSTPVLEEKELPNPLILRKQRQQTPCFGSKGNREGQRTASLESVASRPLGDGQYQHESGGLKSLAFQKQQSSVQSQKCGERQDIVSFSPLSSQQHSSTRLQQEGDRQDRQESVDIDSPEMQEPSDEEIDLESVCIPTLSPRKYVEDQNSLGNASSELHPTLAHDKVPIGLGSENARRQPSTSRFYSEEHDGSHTQIHATCLLHNSSRQTALSEPPPRNKTTHDDAHQAEPRINALANALEETIKASKILGAFENTAVESINREVGCQDVLEDTENNTLQAIGQLTSDDSKVDTDSEIVSWKASGPLEDILEEDQFISTSTLGEGQPYFAVGSSRAGEKRDSMLALEGAQTETSNLLSSSPRVLPMLKLTIDPTSEPQFESTIPSRHSRIHAYSSESVLTAATMAELKDPTRRKGSLSAAALAEMRKIAESQPHFQTEHHPLEDQSQANIHPLLRSQSFTHPWCRPNKMVNESPLKYVFEDDDSESHDDDERENIAPQLVTKPHPTEASDMEDFTTQVAEKRHQSFQLGKMMEDTVPKYLCNDGDTEGHKAEYAGTFIPQMSTLRSSDNTTLVPSLENATPTSNSSSTTSRSSASGVESPDVMPSSVFQPSNSSSTTGYYPSSAIGLPAAYNSWASTPHHHEHGNTSRTPSSATTTLPTSTIPTPNTLFHGGIRMTPSSSSGQLAGNLPISRESTTTPSSLFGQLAGNRTYRRSISVSSMFARYHKARYPDLPTAAMTDSILSSKDFAKRDQASEVTHDPFTSPHDTTTTFSWNLKAPSKETLANTPIIGVDQFNTPTKRSASRFSRHRRSLSTSGHSNVNEGIERALSTMIFHPRRSRPHKRSHSISASVDITVTTVMPNGSGPGHRRSLSIATTTVEQKWEIAPPPTPLGLRDEFSMRYRPEPLEADDHYTRRQDAFQGMKQGLKKVFGRT</sequence>
<feature type="compositionally biased region" description="Low complexity" evidence="1">
    <location>
        <begin position="717"/>
        <end position="752"/>
    </location>
</feature>
<protein>
    <submittedName>
        <fullName evidence="2">Uncharacterized protein</fullName>
    </submittedName>
</protein>
<dbReference type="AlphaFoldDB" id="A0A8H3FB90"/>
<gene>
    <name evidence="2" type="ORF">ALECFALPRED_000876</name>
</gene>
<feature type="region of interest" description="Disordered" evidence="1">
    <location>
        <begin position="617"/>
        <end position="645"/>
    </location>
</feature>
<feature type="region of interest" description="Disordered" evidence="1">
    <location>
        <begin position="224"/>
        <end position="268"/>
    </location>
</feature>
<feature type="region of interest" description="Disordered" evidence="1">
    <location>
        <begin position="773"/>
        <end position="838"/>
    </location>
</feature>
<feature type="compositionally biased region" description="Acidic residues" evidence="1">
    <location>
        <begin position="617"/>
        <end position="629"/>
    </location>
</feature>
<feature type="region of interest" description="Disordered" evidence="1">
    <location>
        <begin position="936"/>
        <end position="956"/>
    </location>
</feature>
<evidence type="ECO:0000313" key="2">
    <source>
        <dbReference type="EMBL" id="CAF9918883.1"/>
    </source>
</evidence>
<name>A0A8H3FB90_9LECA</name>
<feature type="compositionally biased region" description="Basic and acidic residues" evidence="1">
    <location>
        <begin position="15"/>
        <end position="33"/>
    </location>
</feature>
<organism evidence="2 3">
    <name type="scientific">Alectoria fallacina</name>
    <dbReference type="NCBI Taxonomy" id="1903189"/>
    <lineage>
        <taxon>Eukaryota</taxon>
        <taxon>Fungi</taxon>
        <taxon>Dikarya</taxon>
        <taxon>Ascomycota</taxon>
        <taxon>Pezizomycotina</taxon>
        <taxon>Lecanoromycetes</taxon>
        <taxon>OSLEUM clade</taxon>
        <taxon>Lecanoromycetidae</taxon>
        <taxon>Lecanorales</taxon>
        <taxon>Lecanorineae</taxon>
        <taxon>Parmeliaceae</taxon>
        <taxon>Alectoria</taxon>
    </lineage>
</organism>
<feature type="compositionally biased region" description="Polar residues" evidence="1">
    <location>
        <begin position="703"/>
        <end position="716"/>
    </location>
</feature>
<accession>A0A8H3FB90</accession>
<feature type="region of interest" description="Disordered" evidence="1">
    <location>
        <begin position="703"/>
        <end position="756"/>
    </location>
</feature>
<evidence type="ECO:0000313" key="3">
    <source>
        <dbReference type="Proteomes" id="UP000664203"/>
    </source>
</evidence>
<comment type="caution">
    <text evidence="2">The sequence shown here is derived from an EMBL/GenBank/DDBJ whole genome shotgun (WGS) entry which is preliminary data.</text>
</comment>
<feature type="region of interest" description="Disordered" evidence="1">
    <location>
        <begin position="345"/>
        <end position="364"/>
    </location>
</feature>
<feature type="compositionally biased region" description="Low complexity" evidence="1">
    <location>
        <begin position="73"/>
        <end position="83"/>
    </location>
</feature>
<feature type="compositionally biased region" description="Basic and acidic residues" evidence="1">
    <location>
        <begin position="240"/>
        <end position="250"/>
    </location>
</feature>
<feature type="compositionally biased region" description="Basic residues" evidence="1">
    <location>
        <begin position="938"/>
        <end position="948"/>
    </location>
</feature>
<dbReference type="EMBL" id="CAJPDR010000116">
    <property type="protein sequence ID" value="CAF9918883.1"/>
    <property type="molecule type" value="Genomic_DNA"/>
</dbReference>
<dbReference type="Proteomes" id="UP000664203">
    <property type="component" value="Unassembled WGS sequence"/>
</dbReference>
<evidence type="ECO:0000256" key="1">
    <source>
        <dbReference type="SAM" id="MobiDB-lite"/>
    </source>
</evidence>